<evidence type="ECO:0000313" key="9">
    <source>
        <dbReference type="Proteomes" id="UP000249723"/>
    </source>
</evidence>
<dbReference type="EMBL" id="FMWP01000117">
    <property type="protein sequence ID" value="SDA01707.1"/>
    <property type="molecule type" value="Genomic_DNA"/>
</dbReference>
<dbReference type="GO" id="GO:0046872">
    <property type="term" value="F:metal ion binding"/>
    <property type="evidence" value="ECO:0007669"/>
    <property type="project" value="UniProtKB-KW"/>
</dbReference>
<evidence type="ECO:0000256" key="7">
    <source>
        <dbReference type="SAM" id="Phobius"/>
    </source>
</evidence>
<dbReference type="Proteomes" id="UP000249723">
    <property type="component" value="Unassembled WGS sequence"/>
</dbReference>
<feature type="transmembrane region" description="Helical" evidence="7">
    <location>
        <begin position="580"/>
        <end position="601"/>
    </location>
</feature>
<feature type="transmembrane region" description="Helical" evidence="7">
    <location>
        <begin position="682"/>
        <end position="702"/>
    </location>
</feature>
<feature type="binding site" evidence="5">
    <location>
        <position position="535"/>
    </location>
    <ligand>
        <name>Zn(2+)</name>
        <dbReference type="ChEBI" id="CHEBI:29105"/>
    </ligand>
</feature>
<keyword evidence="5" id="KW-0479">Metal-binding</keyword>
<gene>
    <name evidence="8" type="ORF">BZ3500_MVSOF-1268-A1-R1_CHR10-2G02901</name>
</gene>
<dbReference type="AlphaFoldDB" id="A0A2X0K705"/>
<dbReference type="OrthoDB" id="2535304at2759"/>
<evidence type="ECO:0000256" key="5">
    <source>
        <dbReference type="PIRSR" id="PIRSR604254-1"/>
    </source>
</evidence>
<evidence type="ECO:0000256" key="2">
    <source>
        <dbReference type="ARBA" id="ARBA00022692"/>
    </source>
</evidence>
<feature type="binding site" evidence="5">
    <location>
        <position position="680"/>
    </location>
    <ligand>
        <name>Zn(2+)</name>
        <dbReference type="ChEBI" id="CHEBI:29105"/>
    </ligand>
</feature>
<feature type="transmembrane region" description="Helical" evidence="7">
    <location>
        <begin position="642"/>
        <end position="662"/>
    </location>
</feature>
<feature type="compositionally biased region" description="Basic residues" evidence="6">
    <location>
        <begin position="64"/>
        <end position="74"/>
    </location>
</feature>
<sequence>MRRRRSSRVSTSAPSASASSSGPALSSPLCARAQPAISLSPPSSPNSADPPVDELCDVDQSKRPTLRPRAKSMHHTMYPPSSSSASSLDYGSALLTSLDLSGSIWTLREYVLGRVDQVEHNIQLLKAYVAESESEDCRSGDSSCVEAEPETETENECDNEALETYDDEIECLAELSESERDVVVNAVRSRRRRAAVDPALAAKGQPTWEQVKQEISALELFITKASRFLNAVRSGWPSLSTLNSPTYVDGTTSPALVQFQLSPEARQALDHFLEDHPIPSLPRLNFRARFDNGRQRASDSASALLSRVSSELAALQHVLNSISTTERVSSFMPTLPTLPSTPAVVLTEMRDYFAAESTRLGGALQRYRPGTATFDKVSNNLRTLRNEASDSLQAGVAHLQDGANELTALLSSSSSAALDEAAKFYHAALSRGKERLLRYEELPFPWRNNEHIITGYRFYPIERWGVLLRSAFEIHNETINIQSHFVGFLSLIYLLVYVMPGSPHWLPNSHWADTAIALVFVGAAMKCLLCSTAWHLMAGCATDHWHRGAACVDYVGISGLIAASVMGIEYYGFYCRPQLATVYIVFSGALGIMGMVFPWQAWFNEREYKSARIAFFLSLGGSAIMPVLHMAVLYGLFDTVKYLMPVGLSVSAYLVGLSFYGYQFPECTAPGRWDIFFASHQVWHVAIVFAVWAHWWALSGWADLASQGMDLSCSATNLLALTPRSRECIYPETSVLYQLSV</sequence>
<proteinExistence type="predicted"/>
<dbReference type="GO" id="GO:0006882">
    <property type="term" value="P:intracellular zinc ion homeostasis"/>
    <property type="evidence" value="ECO:0007669"/>
    <property type="project" value="TreeGrafter"/>
</dbReference>
<dbReference type="PANTHER" id="PTHR20855:SF97">
    <property type="entry name" value="ADIPOR-LIKE RECEPTOR IZH3-RELATED"/>
    <property type="match status" value="1"/>
</dbReference>
<dbReference type="PANTHER" id="PTHR20855">
    <property type="entry name" value="ADIPOR/PROGESTIN RECEPTOR-RELATED"/>
    <property type="match status" value="1"/>
</dbReference>
<keyword evidence="5" id="KW-0862">Zinc</keyword>
<keyword evidence="3 7" id="KW-1133">Transmembrane helix</keyword>
<organism evidence="8 9">
    <name type="scientific">Microbotryum saponariae</name>
    <dbReference type="NCBI Taxonomy" id="289078"/>
    <lineage>
        <taxon>Eukaryota</taxon>
        <taxon>Fungi</taxon>
        <taxon>Dikarya</taxon>
        <taxon>Basidiomycota</taxon>
        <taxon>Pucciniomycotina</taxon>
        <taxon>Microbotryomycetes</taxon>
        <taxon>Microbotryales</taxon>
        <taxon>Microbotryaceae</taxon>
        <taxon>Microbotryum</taxon>
    </lineage>
</organism>
<dbReference type="InterPro" id="IPR004254">
    <property type="entry name" value="AdipoR/HlyIII-related"/>
</dbReference>
<feature type="compositionally biased region" description="Low complexity" evidence="6">
    <location>
        <begin position="8"/>
        <end position="50"/>
    </location>
</feature>
<dbReference type="GO" id="GO:0038023">
    <property type="term" value="F:signaling receptor activity"/>
    <property type="evidence" value="ECO:0007669"/>
    <property type="project" value="TreeGrafter"/>
</dbReference>
<evidence type="ECO:0000256" key="3">
    <source>
        <dbReference type="ARBA" id="ARBA00022989"/>
    </source>
</evidence>
<accession>A0A2X0K705</accession>
<feature type="transmembrane region" description="Helical" evidence="7">
    <location>
        <begin position="481"/>
        <end position="499"/>
    </location>
</feature>
<dbReference type="STRING" id="289078.A0A2X0K705"/>
<dbReference type="GO" id="GO:0016020">
    <property type="term" value="C:membrane"/>
    <property type="evidence" value="ECO:0007669"/>
    <property type="project" value="UniProtKB-SubCell"/>
</dbReference>
<evidence type="ECO:0000256" key="6">
    <source>
        <dbReference type="SAM" id="MobiDB-lite"/>
    </source>
</evidence>
<keyword evidence="9" id="KW-1185">Reference proteome</keyword>
<keyword evidence="2 7" id="KW-0812">Transmembrane</keyword>
<feature type="region of interest" description="Disordered" evidence="6">
    <location>
        <begin position="1"/>
        <end position="85"/>
    </location>
</feature>
<feature type="binding site" evidence="5">
    <location>
        <position position="684"/>
    </location>
    <ligand>
        <name>Zn(2+)</name>
        <dbReference type="ChEBI" id="CHEBI:29105"/>
    </ligand>
</feature>
<protein>
    <submittedName>
        <fullName evidence="8">BZ3500_MvSof-1268-A1-R1_Chr10-2g02901 protein</fullName>
    </submittedName>
</protein>
<evidence type="ECO:0000256" key="4">
    <source>
        <dbReference type="ARBA" id="ARBA00023136"/>
    </source>
</evidence>
<dbReference type="Pfam" id="PF03006">
    <property type="entry name" value="HlyIII"/>
    <property type="match status" value="1"/>
</dbReference>
<evidence type="ECO:0000256" key="1">
    <source>
        <dbReference type="ARBA" id="ARBA00004141"/>
    </source>
</evidence>
<feature type="transmembrane region" description="Helical" evidence="7">
    <location>
        <begin position="511"/>
        <end position="534"/>
    </location>
</feature>
<comment type="subcellular location">
    <subcellularLocation>
        <location evidence="1">Membrane</location>
        <topology evidence="1">Multi-pass membrane protein</topology>
    </subcellularLocation>
</comment>
<feature type="compositionally biased region" description="Acidic residues" evidence="6">
    <location>
        <begin position="147"/>
        <end position="157"/>
    </location>
</feature>
<keyword evidence="4 7" id="KW-0472">Membrane</keyword>
<feature type="transmembrane region" description="Helical" evidence="7">
    <location>
        <begin position="554"/>
        <end position="573"/>
    </location>
</feature>
<name>A0A2X0K705_9BASI</name>
<evidence type="ECO:0000313" key="8">
    <source>
        <dbReference type="EMBL" id="SDA01707.1"/>
    </source>
</evidence>
<feature type="transmembrane region" description="Helical" evidence="7">
    <location>
        <begin position="613"/>
        <end position="635"/>
    </location>
</feature>
<feature type="region of interest" description="Disordered" evidence="6">
    <location>
        <begin position="138"/>
        <end position="157"/>
    </location>
</feature>
<reference evidence="9" key="1">
    <citation type="submission" date="2016-10" db="EMBL/GenBank/DDBJ databases">
        <authorList>
            <person name="Jeantristanb JTB J.-T."/>
            <person name="Ricardo R."/>
        </authorList>
    </citation>
    <scope>NUCLEOTIDE SEQUENCE [LARGE SCALE GENOMIC DNA]</scope>
</reference>